<dbReference type="Gene3D" id="1.10.1220.10">
    <property type="entry name" value="Met repressor-like"/>
    <property type="match status" value="1"/>
</dbReference>
<dbReference type="InterPro" id="IPR031914">
    <property type="entry name" value="XACb0070_RHH_dom"/>
</dbReference>
<dbReference type="GO" id="GO:0006355">
    <property type="term" value="P:regulation of DNA-templated transcription"/>
    <property type="evidence" value="ECO:0007669"/>
    <property type="project" value="InterPro"/>
</dbReference>
<organism evidence="2">
    <name type="scientific">mine drainage metagenome</name>
    <dbReference type="NCBI Taxonomy" id="410659"/>
    <lineage>
        <taxon>unclassified sequences</taxon>
        <taxon>metagenomes</taxon>
        <taxon>ecological metagenomes</taxon>
    </lineage>
</organism>
<name>T0YIW0_9ZZZZ</name>
<feature type="domain" description="XACb0070 ribbon-helix-helix" evidence="1">
    <location>
        <begin position="12"/>
        <end position="87"/>
    </location>
</feature>
<proteinExistence type="predicted"/>
<dbReference type="AlphaFoldDB" id="T0YIW0"/>
<comment type="caution">
    <text evidence="2">The sequence shown here is derived from an EMBL/GenBank/DDBJ whole genome shotgun (WGS) entry which is preliminary data.</text>
</comment>
<sequence>MYANTRLEGIMNTVRWNIAVSPEVDQSVRMFIAAQGGGRKGDLSRFIEEAVRAYLLERAADQAKTAAASMSETELTDLIDEAVQWAREH</sequence>
<gene>
    <name evidence="2" type="ORF">B1A_18336</name>
</gene>
<reference evidence="2" key="1">
    <citation type="submission" date="2013-08" db="EMBL/GenBank/DDBJ databases">
        <authorList>
            <person name="Mendez C."/>
            <person name="Richter M."/>
            <person name="Ferrer M."/>
            <person name="Sanchez J."/>
        </authorList>
    </citation>
    <scope>NUCLEOTIDE SEQUENCE</scope>
</reference>
<protein>
    <recommendedName>
        <fullName evidence="1">XACb0070 ribbon-helix-helix domain-containing protein</fullName>
    </recommendedName>
</protein>
<evidence type="ECO:0000313" key="2">
    <source>
        <dbReference type="EMBL" id="EQD35346.1"/>
    </source>
</evidence>
<dbReference type="InterPro" id="IPR013321">
    <property type="entry name" value="Arc_rbn_hlx_hlx"/>
</dbReference>
<dbReference type="EMBL" id="AUZX01013522">
    <property type="protein sequence ID" value="EQD35346.1"/>
    <property type="molecule type" value="Genomic_DNA"/>
</dbReference>
<evidence type="ECO:0000259" key="1">
    <source>
        <dbReference type="Pfam" id="PF16762"/>
    </source>
</evidence>
<accession>T0YIW0</accession>
<dbReference type="Pfam" id="PF16762">
    <property type="entry name" value="RHH_6"/>
    <property type="match status" value="1"/>
</dbReference>
<reference evidence="2" key="2">
    <citation type="journal article" date="2014" name="ISME J.">
        <title>Microbial stratification in low pH oxic and suboxic macroscopic growths along an acid mine drainage.</title>
        <authorList>
            <person name="Mendez-Garcia C."/>
            <person name="Mesa V."/>
            <person name="Sprenger R.R."/>
            <person name="Richter M."/>
            <person name="Diez M.S."/>
            <person name="Solano J."/>
            <person name="Bargiela R."/>
            <person name="Golyshina O.V."/>
            <person name="Manteca A."/>
            <person name="Ramos J.L."/>
            <person name="Gallego J.R."/>
            <person name="Llorente I."/>
            <person name="Martins Dos Santos V.A."/>
            <person name="Jensen O.N."/>
            <person name="Pelaez A.I."/>
            <person name="Sanchez J."/>
            <person name="Ferrer M."/>
        </authorList>
    </citation>
    <scope>NUCLEOTIDE SEQUENCE</scope>
</reference>